<evidence type="ECO:0000313" key="2">
    <source>
        <dbReference type="Proteomes" id="UP000441754"/>
    </source>
</evidence>
<evidence type="ECO:0000313" key="1">
    <source>
        <dbReference type="EMBL" id="MRS61582.1"/>
    </source>
</evidence>
<keyword evidence="2" id="KW-1185">Reference proteome</keyword>
<comment type="caution">
    <text evidence="1">The sequence shown here is derived from an EMBL/GenBank/DDBJ whole genome shotgun (WGS) entry which is preliminary data.</text>
</comment>
<proteinExistence type="predicted"/>
<dbReference type="OrthoDB" id="9845090at2"/>
<gene>
    <name evidence="1" type="ORF">GJJ30_09810</name>
</gene>
<protein>
    <submittedName>
        <fullName evidence="1">Uncharacterized protein</fullName>
    </submittedName>
</protein>
<accession>A0A7K0EIN2</accession>
<dbReference type="RefSeq" id="WP_154174971.1">
    <property type="nucleotide sequence ID" value="NZ_WJXZ01000005.1"/>
</dbReference>
<reference evidence="1 2" key="1">
    <citation type="journal article" date="2018" name="Antonie Van Leeuwenhoek">
        <title>Larkinella terrae sp. nov., isolated from soil on Jeju Island, South Korea.</title>
        <authorList>
            <person name="Ten L.N."/>
            <person name="Jeon J."/>
            <person name="Park S.J."/>
            <person name="Park S."/>
            <person name="Lee S.Y."/>
            <person name="Kim M.K."/>
            <person name="Jung H.Y."/>
        </authorList>
    </citation>
    <scope>NUCLEOTIDE SEQUENCE [LARGE SCALE GENOMIC DNA]</scope>
    <source>
        <strain evidence="1 2">KCTC 52001</strain>
    </source>
</reference>
<dbReference type="EMBL" id="WJXZ01000005">
    <property type="protein sequence ID" value="MRS61582.1"/>
    <property type="molecule type" value="Genomic_DNA"/>
</dbReference>
<name>A0A7K0EIN2_9BACT</name>
<dbReference type="AlphaFoldDB" id="A0A7K0EIN2"/>
<dbReference type="Proteomes" id="UP000441754">
    <property type="component" value="Unassembled WGS sequence"/>
</dbReference>
<organism evidence="1 2">
    <name type="scientific">Larkinella terrae</name>
    <dbReference type="NCBI Taxonomy" id="2025311"/>
    <lineage>
        <taxon>Bacteria</taxon>
        <taxon>Pseudomonadati</taxon>
        <taxon>Bacteroidota</taxon>
        <taxon>Cytophagia</taxon>
        <taxon>Cytophagales</taxon>
        <taxon>Spirosomataceae</taxon>
        <taxon>Larkinella</taxon>
    </lineage>
</organism>
<sequence>MCFFTVEMINRNRQIPNFRNRAAEWLLLVTLFCGLFLLWGSFGDSDFKQRPVQIESVTSARPVVSPVRSVVFKSEPLAVAKKAILSVRFLFDLRNLVVFNRLEKVKFAVFSKATAVGKTACHFLLPKTIPQSSDEESVTFYRG</sequence>